<dbReference type="PATRIC" id="fig|1265861.3.peg.326"/>
<dbReference type="Gene3D" id="2.40.40.10">
    <property type="entry name" value="RlpA-like domain"/>
    <property type="match status" value="1"/>
</dbReference>
<evidence type="ECO:0000313" key="3">
    <source>
        <dbReference type="EMBL" id="EUJ41917.1"/>
    </source>
</evidence>
<comment type="caution">
    <text evidence="3">The sequence shown here is derived from an EMBL/GenBank/DDBJ whole genome shotgun (WGS) entry which is preliminary data.</text>
</comment>
<evidence type="ECO:0000313" key="4">
    <source>
        <dbReference type="Proteomes" id="UP000019243"/>
    </source>
</evidence>
<dbReference type="Pfam" id="PF06725">
    <property type="entry name" value="3D"/>
    <property type="match status" value="1"/>
</dbReference>
<reference evidence="3 4" key="1">
    <citation type="submission" date="2012-12" db="EMBL/GenBank/DDBJ databases">
        <title>Novel taxa of Listeriaceae from agricultural environments in the United States.</title>
        <authorList>
            <person name="den Bakker H.C."/>
            <person name="Allred A."/>
            <person name="Warchocki S."/>
            <person name="Wright E.M."/>
            <person name="Burrell A."/>
            <person name="Nightingale K.K."/>
            <person name="Kephart D."/>
            <person name="Wiedmann M."/>
        </authorList>
    </citation>
    <scope>NUCLEOTIDE SEQUENCE [LARGE SCALE GENOMIC DNA]</scope>
    <source>
        <strain evidence="3 4">FSL F6-1037</strain>
    </source>
</reference>
<evidence type="ECO:0000256" key="1">
    <source>
        <dbReference type="ARBA" id="ARBA00022729"/>
    </source>
</evidence>
<dbReference type="EMBL" id="AODH01000005">
    <property type="protein sequence ID" value="EUJ41917.1"/>
    <property type="molecule type" value="Genomic_DNA"/>
</dbReference>
<name>W7CYA1_9LIST</name>
<dbReference type="GO" id="GO:0009254">
    <property type="term" value="P:peptidoglycan turnover"/>
    <property type="evidence" value="ECO:0007669"/>
    <property type="project" value="InterPro"/>
</dbReference>
<evidence type="ECO:0000259" key="2">
    <source>
        <dbReference type="Pfam" id="PF06725"/>
    </source>
</evidence>
<proteinExistence type="predicted"/>
<dbReference type="RefSeq" id="WP_051456792.1">
    <property type="nucleotide sequence ID" value="NZ_AODH01000005.1"/>
</dbReference>
<accession>W7CYA1</accession>
<dbReference type="PANTHER" id="PTHR39160:SF4">
    <property type="entry name" value="RESUSCITATION-PROMOTING FACTOR RPFB"/>
    <property type="match status" value="1"/>
</dbReference>
<sequence>MRVSASAYSRQQKGMSNFTARGIDLRKTSNVIAVDPKVIKLGSKVYVPGYGEAIAGDTGGWIKGNKIDIHFNTVNKCYNWGRRSVNVTVYK</sequence>
<dbReference type="CDD" id="cd22786">
    <property type="entry name" value="DPBB_YuiC-like"/>
    <property type="match status" value="1"/>
</dbReference>
<dbReference type="AlphaFoldDB" id="W7CYA1"/>
<dbReference type="SUPFAM" id="SSF50685">
    <property type="entry name" value="Barwin-like endoglucanases"/>
    <property type="match status" value="1"/>
</dbReference>
<keyword evidence="4" id="KW-1185">Reference proteome</keyword>
<dbReference type="InterPro" id="IPR051933">
    <property type="entry name" value="Resuscitation_pf_RpfB"/>
</dbReference>
<keyword evidence="1" id="KW-0732">Signal</keyword>
<protein>
    <submittedName>
        <fullName evidence="3">Cell wall-binding yocH domain-containing protein</fullName>
    </submittedName>
</protein>
<dbReference type="Proteomes" id="UP000019243">
    <property type="component" value="Unassembled WGS sequence"/>
</dbReference>
<feature type="domain" description="3D" evidence="2">
    <location>
        <begin position="31"/>
        <end position="89"/>
    </location>
</feature>
<dbReference type="InterPro" id="IPR010611">
    <property type="entry name" value="3D_dom"/>
</dbReference>
<dbReference type="GO" id="GO:0019867">
    <property type="term" value="C:outer membrane"/>
    <property type="evidence" value="ECO:0007669"/>
    <property type="project" value="InterPro"/>
</dbReference>
<dbReference type="PANTHER" id="PTHR39160">
    <property type="entry name" value="CELL WALL-BINDING PROTEIN YOCH"/>
    <property type="match status" value="1"/>
</dbReference>
<gene>
    <name evidence="3" type="ORF">BCAMP_01675</name>
</gene>
<dbReference type="GO" id="GO:0004553">
    <property type="term" value="F:hydrolase activity, hydrolyzing O-glycosyl compounds"/>
    <property type="evidence" value="ECO:0007669"/>
    <property type="project" value="InterPro"/>
</dbReference>
<organism evidence="3 4">
    <name type="scientific">Brochothrix campestris FSL F6-1037</name>
    <dbReference type="NCBI Taxonomy" id="1265861"/>
    <lineage>
        <taxon>Bacteria</taxon>
        <taxon>Bacillati</taxon>
        <taxon>Bacillota</taxon>
        <taxon>Bacilli</taxon>
        <taxon>Bacillales</taxon>
        <taxon>Listeriaceae</taxon>
        <taxon>Brochothrix</taxon>
    </lineage>
</organism>
<dbReference type="InterPro" id="IPR036908">
    <property type="entry name" value="RlpA-like_sf"/>
</dbReference>